<dbReference type="InterPro" id="IPR012337">
    <property type="entry name" value="RNaseH-like_sf"/>
</dbReference>
<evidence type="ECO:0000256" key="4">
    <source>
        <dbReference type="SAM" id="MobiDB-lite"/>
    </source>
</evidence>
<evidence type="ECO:0000256" key="2">
    <source>
        <dbReference type="ARBA" id="ARBA00022801"/>
    </source>
</evidence>
<feature type="compositionally biased region" description="Basic and acidic residues" evidence="4">
    <location>
        <begin position="246"/>
        <end position="262"/>
    </location>
</feature>
<dbReference type="CDD" id="cd06133">
    <property type="entry name" value="ERI-1_3'hExo_like"/>
    <property type="match status" value="1"/>
</dbReference>
<evidence type="ECO:0000313" key="6">
    <source>
        <dbReference type="EMBL" id="OXM14687.1"/>
    </source>
</evidence>
<evidence type="ECO:0000259" key="5">
    <source>
        <dbReference type="SMART" id="SM00479"/>
    </source>
</evidence>
<evidence type="ECO:0000256" key="3">
    <source>
        <dbReference type="ARBA" id="ARBA00022839"/>
    </source>
</evidence>
<dbReference type="PANTHER" id="PTHR23044">
    <property type="entry name" value="3'-5' EXONUCLEASE ERI1-RELATED"/>
    <property type="match status" value="1"/>
</dbReference>
<keyword evidence="1" id="KW-0540">Nuclease</keyword>
<gene>
    <name evidence="6" type="ORF">CGZ75_17420</name>
</gene>
<comment type="caution">
    <text evidence="6">The sequence shown here is derived from an EMBL/GenBank/DDBJ whole genome shotgun (WGS) entry which is preliminary data.</text>
</comment>
<feature type="compositionally biased region" description="Acidic residues" evidence="4">
    <location>
        <begin position="272"/>
        <end position="286"/>
    </location>
</feature>
<dbReference type="SMART" id="SM00479">
    <property type="entry name" value="EXOIII"/>
    <property type="match status" value="1"/>
</dbReference>
<dbReference type="EMBL" id="NMUQ01000002">
    <property type="protein sequence ID" value="OXM14687.1"/>
    <property type="molecule type" value="Genomic_DNA"/>
</dbReference>
<dbReference type="SUPFAM" id="SSF53098">
    <property type="entry name" value="Ribonuclease H-like"/>
    <property type="match status" value="1"/>
</dbReference>
<sequence length="301" mass="34220">MDYIILDIEFNGRKFASDKPMEVIEIGAVRLNESLQQVDEFSSLIKPVYFSKLNSFIREKTGIAQEDIDVAKGCVPIFRAFREWLDRSEACTFVTWGGEDMKRIVLDTRMHRMDDAYWLQADYYDLLKIYLRTRGLTNDVSVEKALEELGIPAQGTAHRALDDARMTAEIFRSVFPEIQPETDARRYKDMYSNAKERRMVKNALRGLAVQKVQPTWELIAEKLAKAKVDINIKKAAELKAYYDVEVEKPIKPRPPRPERTPDGEQPVASAEDQPDGAADTEADSGEVDAAVAEALPEGERQ</sequence>
<dbReference type="Pfam" id="PF00929">
    <property type="entry name" value="RNase_T"/>
    <property type="match status" value="1"/>
</dbReference>
<feature type="region of interest" description="Disordered" evidence="4">
    <location>
        <begin position="246"/>
        <end position="301"/>
    </location>
</feature>
<dbReference type="InterPro" id="IPR013520">
    <property type="entry name" value="Ribonucl_H"/>
</dbReference>
<proteinExistence type="predicted"/>
<dbReference type="PANTHER" id="PTHR23044:SF61">
    <property type="entry name" value="3'-5' EXORIBONUCLEASE 1-RELATED"/>
    <property type="match status" value="1"/>
</dbReference>
<dbReference type="RefSeq" id="WP_089525503.1">
    <property type="nucleotide sequence ID" value="NZ_NMUQ01000002.1"/>
</dbReference>
<dbReference type="Proteomes" id="UP000215145">
    <property type="component" value="Unassembled WGS sequence"/>
</dbReference>
<dbReference type="InterPro" id="IPR047201">
    <property type="entry name" value="ERI-1_3'hExo-like"/>
</dbReference>
<protein>
    <submittedName>
        <fullName evidence="6">DNA polymerase III</fullName>
    </submittedName>
</protein>
<evidence type="ECO:0000313" key="7">
    <source>
        <dbReference type="Proteomes" id="UP000215145"/>
    </source>
</evidence>
<evidence type="ECO:0000256" key="1">
    <source>
        <dbReference type="ARBA" id="ARBA00022722"/>
    </source>
</evidence>
<dbReference type="InterPro" id="IPR051274">
    <property type="entry name" value="3-5_Exoribonuclease"/>
</dbReference>
<name>A0A229NXW8_9BACL</name>
<accession>A0A229NXW8</accession>
<keyword evidence="2" id="KW-0378">Hydrolase</keyword>
<dbReference type="GO" id="GO:0003676">
    <property type="term" value="F:nucleic acid binding"/>
    <property type="evidence" value="ECO:0007669"/>
    <property type="project" value="InterPro"/>
</dbReference>
<dbReference type="GO" id="GO:0000175">
    <property type="term" value="F:3'-5'-RNA exonuclease activity"/>
    <property type="evidence" value="ECO:0007669"/>
    <property type="project" value="InterPro"/>
</dbReference>
<feature type="domain" description="Exonuclease" evidence="5">
    <location>
        <begin position="2"/>
        <end position="180"/>
    </location>
</feature>
<keyword evidence="3" id="KW-0269">Exonuclease</keyword>
<dbReference type="OrthoDB" id="159416at2"/>
<dbReference type="Gene3D" id="3.30.420.10">
    <property type="entry name" value="Ribonuclease H-like superfamily/Ribonuclease H"/>
    <property type="match status" value="1"/>
</dbReference>
<reference evidence="6 7" key="1">
    <citation type="submission" date="2017-07" db="EMBL/GenBank/DDBJ databases">
        <title>Paenibacillus herberti R33 genome sequencing and assembly.</title>
        <authorList>
            <person name="Su W."/>
        </authorList>
    </citation>
    <scope>NUCLEOTIDE SEQUENCE [LARGE SCALE GENOMIC DNA]</scope>
    <source>
        <strain evidence="6 7">R33</strain>
    </source>
</reference>
<organism evidence="6 7">
    <name type="scientific">Paenibacillus herberti</name>
    <dbReference type="NCBI Taxonomy" id="1619309"/>
    <lineage>
        <taxon>Bacteria</taxon>
        <taxon>Bacillati</taxon>
        <taxon>Bacillota</taxon>
        <taxon>Bacilli</taxon>
        <taxon>Bacillales</taxon>
        <taxon>Paenibacillaceae</taxon>
        <taxon>Paenibacillus</taxon>
    </lineage>
</organism>
<dbReference type="InterPro" id="IPR036397">
    <property type="entry name" value="RNaseH_sf"/>
</dbReference>
<dbReference type="AlphaFoldDB" id="A0A229NXW8"/>
<keyword evidence="7" id="KW-1185">Reference proteome</keyword>